<evidence type="ECO:0000256" key="9">
    <source>
        <dbReference type="HAMAP-Rule" id="MF_00020"/>
    </source>
</evidence>
<evidence type="ECO:0000256" key="11">
    <source>
        <dbReference type="SAM" id="MobiDB-lite"/>
    </source>
</evidence>
<feature type="binding site" evidence="9">
    <location>
        <position position="36"/>
    </location>
    <ligand>
        <name>Mg(2+)</name>
        <dbReference type="ChEBI" id="CHEBI:18420"/>
    </ligand>
</feature>
<dbReference type="InterPro" id="IPR000890">
    <property type="entry name" value="Aliphatic_acid_kin_short-chain"/>
</dbReference>
<dbReference type="PROSITE" id="PS01075">
    <property type="entry name" value="ACETATE_KINASE_1"/>
    <property type="match status" value="1"/>
</dbReference>
<dbReference type="InterPro" id="IPR043129">
    <property type="entry name" value="ATPase_NBD"/>
</dbReference>
<feature type="binding site" evidence="9">
    <location>
        <begin position="351"/>
        <end position="355"/>
    </location>
    <ligand>
        <name>ATP</name>
        <dbReference type="ChEBI" id="CHEBI:30616"/>
    </ligand>
</feature>
<evidence type="ECO:0000256" key="8">
    <source>
        <dbReference type="ARBA" id="ARBA00022842"/>
    </source>
</evidence>
<dbReference type="InterPro" id="IPR004372">
    <property type="entry name" value="Ac/propionate_kinase"/>
</dbReference>
<dbReference type="GO" id="GO:0008776">
    <property type="term" value="F:acetate kinase activity"/>
    <property type="evidence" value="ECO:0007669"/>
    <property type="project" value="UniProtKB-UniRule"/>
</dbReference>
<comment type="similarity">
    <text evidence="1 9 10">Belongs to the acetokinase family.</text>
</comment>
<dbReference type="PIRSF" id="PIRSF000722">
    <property type="entry name" value="Acetate_prop_kin"/>
    <property type="match status" value="1"/>
</dbReference>
<evidence type="ECO:0000256" key="7">
    <source>
        <dbReference type="ARBA" id="ARBA00022840"/>
    </source>
</evidence>
<organism evidence="12">
    <name type="scientific">Burkholderia sp. (strain CCGE1003)</name>
    <dbReference type="NCBI Taxonomy" id="640512"/>
    <lineage>
        <taxon>Bacteria</taxon>
        <taxon>Pseudomonadati</taxon>
        <taxon>Pseudomonadota</taxon>
        <taxon>Betaproteobacteria</taxon>
        <taxon>Burkholderiales</taxon>
        <taxon>Burkholderiaceae</taxon>
        <taxon>Burkholderia</taxon>
    </lineage>
</organism>
<comment type="pathway">
    <text evidence="9">Metabolic intermediate biosynthesis; acetyl-CoA biosynthesis; acetyl-CoA from acetate: step 1/2.</text>
</comment>
<keyword evidence="4 9" id="KW-0479">Metal-binding</keyword>
<dbReference type="eggNOG" id="COG0282">
    <property type="taxonomic scope" value="Bacteria"/>
</dbReference>
<evidence type="ECO:0000256" key="5">
    <source>
        <dbReference type="ARBA" id="ARBA00022741"/>
    </source>
</evidence>
<sequence length="402" mass="42286">MNPDNGAHEGAHNGAHEGATNGTHQGASGQTILVLNSGSSSLKFGLFAYADGDESLLLEGSAQGIGRGDGSLRISAPDGRVLVREEHVLESQTDALQKLSAVLAGQHHAQPVAVGHRVVHGGPYLRTHQRLTPEVRRRLADAVHFAPLHIPPALALIDEAQKIFGGAAHFACFDTAFHATLPPRAAQLPLPRRYGEAGVIRYGFHGLSYESLVTQLGAALPPRAVFAHLGNGSSVCALQDGRSVDTSMGMTPTGGVPMGTRCGDLDPGVLLYLLRVEKLDADALETLLNRHSGLAGYADGESDMQALEQRAEAGDAHAALALDAFSAAVRKTIGGYAALLGGIDLLVLTGGIGEHSAGMRKRICEGLAFLGLREDDPAGRVRVLHTEEEKQIARHCRALMRG</sequence>
<accession>E1TIB6</accession>
<proteinExistence type="inferred from homology"/>
<protein>
    <recommendedName>
        <fullName evidence="9">Acetate kinase</fullName>
        <ecNumber evidence="9">2.7.2.1</ecNumber>
    </recommendedName>
    <alternativeName>
        <fullName evidence="9">Acetokinase</fullName>
    </alternativeName>
</protein>
<dbReference type="GO" id="GO:0006085">
    <property type="term" value="P:acetyl-CoA biosynthetic process"/>
    <property type="evidence" value="ECO:0007669"/>
    <property type="project" value="UniProtKB-UniRule"/>
</dbReference>
<comment type="cofactor">
    <cofactor evidence="9">
        <name>Mg(2+)</name>
        <dbReference type="ChEBI" id="CHEBI:18420"/>
    </cofactor>
    <cofactor evidence="9">
        <name>Mn(2+)</name>
        <dbReference type="ChEBI" id="CHEBI:29035"/>
    </cofactor>
    <text evidence="9">Mg(2+). Can also accept Mn(2+).</text>
</comment>
<keyword evidence="3 9" id="KW-0808">Transferase</keyword>
<dbReference type="UniPathway" id="UPA00340">
    <property type="reaction ID" value="UER00458"/>
</dbReference>
<dbReference type="EMBL" id="CP002218">
    <property type="protein sequence ID" value="ADN59624.1"/>
    <property type="molecule type" value="Genomic_DNA"/>
</dbReference>
<dbReference type="InterPro" id="IPR023865">
    <property type="entry name" value="Aliphatic_acid_kinase_CS"/>
</dbReference>
<reference evidence="12" key="1">
    <citation type="submission" date="2010-09" db="EMBL/GenBank/DDBJ databases">
        <title>Complete sequence of chromosome2 of Burkholderia sp. CCGE1003.</title>
        <authorList>
            <consortium name="US DOE Joint Genome Institute"/>
            <person name="Lucas S."/>
            <person name="Copeland A."/>
            <person name="Lapidus A."/>
            <person name="Cheng J.-F."/>
            <person name="Bruce D."/>
            <person name="Goodwin L."/>
            <person name="Pitluck S."/>
            <person name="Daligault H."/>
            <person name="Davenport K."/>
            <person name="Detter J.C."/>
            <person name="Han C."/>
            <person name="Tapia R."/>
            <person name="Land M."/>
            <person name="Hauser L."/>
            <person name="Jeffries C."/>
            <person name="Kyrpides N."/>
            <person name="Ivanova N."/>
            <person name="Ovchinnikova G."/>
            <person name="Martinez-Romero E."/>
            <person name="Rogel M.A."/>
            <person name="Auchtung J."/>
            <person name="Tiedje J.M."/>
            <person name="Woyke T."/>
        </authorList>
    </citation>
    <scope>NUCLEOTIDE SEQUENCE</scope>
    <source>
        <strain evidence="12">CCGE1003</strain>
    </source>
</reference>
<comment type="caution">
    <text evidence="9">Lacks conserved residue(s) required for the propagation of feature annotation.</text>
</comment>
<dbReference type="AlphaFoldDB" id="E1TIB6"/>
<feature type="compositionally biased region" description="Basic and acidic residues" evidence="11">
    <location>
        <begin position="1"/>
        <end position="15"/>
    </location>
</feature>
<evidence type="ECO:0000256" key="3">
    <source>
        <dbReference type="ARBA" id="ARBA00022679"/>
    </source>
</evidence>
<dbReference type="HOGENOM" id="CLU_020352_0_0_4"/>
<dbReference type="Pfam" id="PF00871">
    <property type="entry name" value="Acetate_kinase"/>
    <property type="match status" value="1"/>
</dbReference>
<evidence type="ECO:0000256" key="10">
    <source>
        <dbReference type="RuleBase" id="RU003835"/>
    </source>
</evidence>
<keyword evidence="8 9" id="KW-0460">Magnesium</keyword>
<dbReference type="GO" id="GO:0005829">
    <property type="term" value="C:cytosol"/>
    <property type="evidence" value="ECO:0007669"/>
    <property type="project" value="TreeGrafter"/>
</dbReference>
<dbReference type="PRINTS" id="PR00471">
    <property type="entry name" value="ACETATEKNASE"/>
</dbReference>
<dbReference type="KEGG" id="bgf:BC1003_3684"/>
<evidence type="ECO:0000256" key="4">
    <source>
        <dbReference type="ARBA" id="ARBA00022723"/>
    </source>
</evidence>
<feature type="region of interest" description="Disordered" evidence="11">
    <location>
        <begin position="1"/>
        <end position="25"/>
    </location>
</feature>
<evidence type="ECO:0000256" key="1">
    <source>
        <dbReference type="ARBA" id="ARBA00008748"/>
    </source>
</evidence>
<dbReference type="GO" id="GO:0005524">
    <property type="term" value="F:ATP binding"/>
    <property type="evidence" value="ECO:0007669"/>
    <property type="project" value="UniProtKB-KW"/>
</dbReference>
<gene>
    <name evidence="9" type="primary">ackA</name>
    <name evidence="12" type="ordered locus">BC1003_3684</name>
</gene>
<feature type="binding site" evidence="9">
    <location>
        <begin position="228"/>
        <end position="232"/>
    </location>
    <ligand>
        <name>ATP</name>
        <dbReference type="ChEBI" id="CHEBI:30616"/>
    </ligand>
</feature>
<keyword evidence="7 9" id="KW-0067">ATP-binding</keyword>
<keyword evidence="2 9" id="KW-0963">Cytoplasm</keyword>
<feature type="site" description="Transition state stabilizer" evidence="9">
    <location>
        <position position="261"/>
    </location>
</feature>
<comment type="catalytic activity">
    <reaction evidence="9">
        <text>acetate + ATP = acetyl phosphate + ADP</text>
        <dbReference type="Rhea" id="RHEA:11352"/>
        <dbReference type="ChEBI" id="CHEBI:22191"/>
        <dbReference type="ChEBI" id="CHEBI:30089"/>
        <dbReference type="ChEBI" id="CHEBI:30616"/>
        <dbReference type="ChEBI" id="CHEBI:456216"/>
        <dbReference type="EC" id="2.7.2.1"/>
    </reaction>
</comment>
<keyword evidence="6 9" id="KW-0418">Kinase</keyword>
<feature type="active site" description="Proton donor/acceptor" evidence="9">
    <location>
        <position position="174"/>
    </location>
</feature>
<evidence type="ECO:0000313" key="12">
    <source>
        <dbReference type="EMBL" id="ADN59624.1"/>
    </source>
</evidence>
<dbReference type="STRING" id="640512.BC1003_3684"/>
<dbReference type="PANTHER" id="PTHR21060">
    <property type="entry name" value="ACETATE KINASE"/>
    <property type="match status" value="1"/>
</dbReference>
<dbReference type="EC" id="2.7.2.1" evidence="9"/>
<feature type="binding site" evidence="9">
    <location>
        <position position="117"/>
    </location>
    <ligand>
        <name>substrate</name>
    </ligand>
</feature>
<comment type="subcellular location">
    <subcellularLocation>
        <location evidence="9">Cytoplasm</location>
    </subcellularLocation>
</comment>
<dbReference type="HAMAP" id="MF_00020">
    <property type="entry name" value="Acetate_kinase"/>
    <property type="match status" value="1"/>
</dbReference>
<feature type="binding site" evidence="9">
    <location>
        <position position="388"/>
    </location>
    <ligand>
        <name>Mg(2+)</name>
        <dbReference type="ChEBI" id="CHEBI:18420"/>
    </ligand>
</feature>
<dbReference type="Gene3D" id="3.30.420.40">
    <property type="match status" value="2"/>
</dbReference>
<comment type="function">
    <text evidence="9">Catalyzes the formation of acetyl phosphate from acetate and ATP. Can also catalyze the reverse reaction.</text>
</comment>
<feature type="binding site" evidence="9">
    <location>
        <position position="43"/>
    </location>
    <ligand>
        <name>ATP</name>
        <dbReference type="ChEBI" id="CHEBI:30616"/>
    </ligand>
</feature>
<dbReference type="OrthoDB" id="9802453at2"/>
<evidence type="ECO:0000256" key="6">
    <source>
        <dbReference type="ARBA" id="ARBA00022777"/>
    </source>
</evidence>
<comment type="subunit">
    <text evidence="9">Homodimer.</text>
</comment>
<evidence type="ECO:0000256" key="2">
    <source>
        <dbReference type="ARBA" id="ARBA00022490"/>
    </source>
</evidence>
<keyword evidence="5 9" id="KW-0547">Nucleotide-binding</keyword>
<dbReference type="PANTHER" id="PTHR21060:SF21">
    <property type="entry name" value="ACETATE KINASE"/>
    <property type="match status" value="1"/>
</dbReference>
<dbReference type="GO" id="GO:0006083">
    <property type="term" value="P:acetate metabolic process"/>
    <property type="evidence" value="ECO:0007669"/>
    <property type="project" value="TreeGrafter"/>
</dbReference>
<name>E1TIB6_BURSG</name>
<dbReference type="SUPFAM" id="SSF53067">
    <property type="entry name" value="Actin-like ATPase domain"/>
    <property type="match status" value="2"/>
</dbReference>
<dbReference type="GO" id="GO:0000287">
    <property type="term" value="F:magnesium ion binding"/>
    <property type="evidence" value="ECO:0007669"/>
    <property type="project" value="UniProtKB-UniRule"/>
</dbReference>
<dbReference type="PROSITE" id="PS01076">
    <property type="entry name" value="ACETATE_KINASE_2"/>
    <property type="match status" value="1"/>
</dbReference>
<feature type="site" description="Transition state stabilizer" evidence="9">
    <location>
        <position position="205"/>
    </location>
</feature>